<gene>
    <name evidence="2" type="ORF">SMACR_00025</name>
</gene>
<dbReference type="VEuPathDB" id="FungiDB:SMAC_00025"/>
<evidence type="ECO:0000313" key="2">
    <source>
        <dbReference type="EMBL" id="KAA8629097.1"/>
    </source>
</evidence>
<sequence>MNQTHHHWQPCAVGTQTVGLQHQAVPFSLTAGRPVTTRDAQPQAGTLTRATADIDTSTT</sequence>
<evidence type="ECO:0000313" key="3">
    <source>
        <dbReference type="Proteomes" id="UP000433876"/>
    </source>
</evidence>
<feature type="region of interest" description="Disordered" evidence="1">
    <location>
        <begin position="31"/>
        <end position="59"/>
    </location>
</feature>
<protein>
    <submittedName>
        <fullName evidence="2">Uncharacterized protein</fullName>
    </submittedName>
</protein>
<reference evidence="2 3" key="1">
    <citation type="submission" date="2017-07" db="EMBL/GenBank/DDBJ databases">
        <title>Genome sequence of the Sordaria macrospora wild type strain R19027.</title>
        <authorList>
            <person name="Nowrousian M."/>
            <person name="Teichert I."/>
            <person name="Kueck U."/>
        </authorList>
    </citation>
    <scope>NUCLEOTIDE SEQUENCE [LARGE SCALE GENOMIC DNA]</scope>
    <source>
        <strain evidence="2 3">R19027</strain>
        <tissue evidence="2">Mycelium</tissue>
    </source>
</reference>
<evidence type="ECO:0000256" key="1">
    <source>
        <dbReference type="SAM" id="MobiDB-lite"/>
    </source>
</evidence>
<comment type="caution">
    <text evidence="2">The sequence shown here is derived from an EMBL/GenBank/DDBJ whole genome shotgun (WGS) entry which is preliminary data.</text>
</comment>
<dbReference type="EMBL" id="NMPR01000149">
    <property type="protein sequence ID" value="KAA8629097.1"/>
    <property type="molecule type" value="Genomic_DNA"/>
</dbReference>
<name>A0A8S8ZES1_SORMA</name>
<proteinExistence type="predicted"/>
<feature type="compositionally biased region" description="Polar residues" evidence="1">
    <location>
        <begin position="38"/>
        <end position="59"/>
    </location>
</feature>
<dbReference type="Proteomes" id="UP000433876">
    <property type="component" value="Unassembled WGS sequence"/>
</dbReference>
<organism evidence="2 3">
    <name type="scientific">Sordaria macrospora</name>
    <dbReference type="NCBI Taxonomy" id="5147"/>
    <lineage>
        <taxon>Eukaryota</taxon>
        <taxon>Fungi</taxon>
        <taxon>Dikarya</taxon>
        <taxon>Ascomycota</taxon>
        <taxon>Pezizomycotina</taxon>
        <taxon>Sordariomycetes</taxon>
        <taxon>Sordariomycetidae</taxon>
        <taxon>Sordariales</taxon>
        <taxon>Sordariaceae</taxon>
        <taxon>Sordaria</taxon>
    </lineage>
</organism>
<dbReference type="AlphaFoldDB" id="A0A8S8ZES1"/>
<accession>A0A8S8ZES1</accession>